<dbReference type="GO" id="GO:0008270">
    <property type="term" value="F:zinc ion binding"/>
    <property type="evidence" value="ECO:0007669"/>
    <property type="project" value="InterPro"/>
</dbReference>
<keyword evidence="3" id="KW-0645">Protease</keyword>
<reference evidence="10" key="1">
    <citation type="journal article" date="2011" name="J. Bacteriol.">
        <title>Genome sequences of eight morphologically diverse alphaproteobacteria.</title>
        <authorList>
            <consortium name="US DOE Joint Genome Institute"/>
            <person name="Brown P.J."/>
            <person name="Kysela D.T."/>
            <person name="Buechlein A."/>
            <person name="Hemmerich C."/>
            <person name="Brun Y.V."/>
        </authorList>
    </citation>
    <scope>NUCLEOTIDE SEQUENCE [LARGE SCALE GENOMIC DNA]</scope>
    <source>
        <strain evidence="10">ATCC 15264 / DSM 4735 / LMG 14903 / NBRC 16000 / CB 81</strain>
    </source>
</reference>
<feature type="signal peptide" evidence="7">
    <location>
        <begin position="1"/>
        <end position="25"/>
    </location>
</feature>
<dbReference type="OrthoDB" id="9767214at2"/>
<dbReference type="eggNOG" id="COG2866">
    <property type="taxonomic scope" value="Bacteria"/>
</dbReference>
<dbReference type="Pfam" id="PF00246">
    <property type="entry name" value="Peptidase_M14"/>
    <property type="match status" value="1"/>
</dbReference>
<accession>D9QN68</accession>
<dbReference type="Gene3D" id="3.40.630.10">
    <property type="entry name" value="Zn peptidases"/>
    <property type="match status" value="1"/>
</dbReference>
<evidence type="ECO:0000259" key="8">
    <source>
        <dbReference type="SMART" id="SM00631"/>
    </source>
</evidence>
<dbReference type="KEGG" id="bsb:Bresu_0956"/>
<name>D9QN68_BRESC</name>
<evidence type="ECO:0000256" key="3">
    <source>
        <dbReference type="ARBA" id="ARBA00022670"/>
    </source>
</evidence>
<evidence type="ECO:0000256" key="7">
    <source>
        <dbReference type="SAM" id="SignalP"/>
    </source>
</evidence>
<comment type="similarity">
    <text evidence="2">Belongs to the peptidase M14 family.</text>
</comment>
<organism evidence="9 10">
    <name type="scientific">Brevundimonas subvibrioides (strain ATCC 15264 / DSM 4735 / LMG 14903 / NBRC 16000 / CB 81)</name>
    <name type="common">Caulobacter subvibrioides</name>
    <dbReference type="NCBI Taxonomy" id="633149"/>
    <lineage>
        <taxon>Bacteria</taxon>
        <taxon>Pseudomonadati</taxon>
        <taxon>Pseudomonadota</taxon>
        <taxon>Alphaproteobacteria</taxon>
        <taxon>Caulobacterales</taxon>
        <taxon>Caulobacteraceae</taxon>
        <taxon>Brevundimonas</taxon>
    </lineage>
</organism>
<dbReference type="RefSeq" id="WP_013268372.1">
    <property type="nucleotide sequence ID" value="NC_014375.1"/>
</dbReference>
<proteinExistence type="inferred from homology"/>
<sequence length="893" mass="95146">MPSAFRRLAGSCLALLVALGGPALAQTPGMTPAPVAAPPLISGATFDPAVPTLRSVLGYDSGDWITRPSDVRRYFEALAAQSPDRMAIGEYGRTHEGRPLWWAAVGSARNIARLDAIKANARALSDPRVTSPAQAQAIIADQPAVVWMAYSVHGDEISPADAAMAAAHHLLASRDPAVQAWLANTVVVFVPTQNPDGRDRFLNSFYGGFGTTPNPDALSAERDQPWPGGRYNHDLFDLNRDWFIQTQPETQGHAALVLDWRPQVLVDSHEMGTDESFFFPPEAQPLNPLIYPATLESREMIGRNTARRFDAAGVDYFNRQVYDAFYPGYGDGWPAYLGVVSMTYEQGSARGLAARRSSGEILTYRDTVRHHLIASLSTIEATSANHDRLLNNAYAFGRDGVEGGRGAFILSANPSDPGTVDRLAGLLTRSGLEVGRASAAFTACGQSYAAGSYVVNLSQPRRRMAEVLLSRDVPVPADFLAEQERRRARGLGDQIYDVTAWSLPLMFNVPSARCTGAPSVATTPAGRDLVRPAAIADASAAFGYLVEPGSAGLKLMAAAVQRGIALRSMEHGFTKDGRTWPSGTMVIPRAGNPADLTETLTTLAATTGARVTGVADSWVSDGPSFGSGDAILVRAPRVALAWDDPTDASAAGATRYIVEREFGYPVTAIRTANLSSADLSAFQVLILPSGGGYASTLGEDGIAALRSWVERGGTLISLGRATRLLTAEDSKMLASRRQDAAGEEASDDEADSAVIADDHDYQALVLAGGGPPDSVAGALLRAEVDPEHWLSVGMASSVSVLVQGGDIYTPLTRGQGTNVVRFSGLDDLVQSGQIWDQNRRQLAFKPFVMSESLGSGQLVAFTQDPTVRGYLDGLKPLLINAIFLGPAHSSPRW</sequence>
<dbReference type="GO" id="GO:0005615">
    <property type="term" value="C:extracellular space"/>
    <property type="evidence" value="ECO:0007669"/>
    <property type="project" value="TreeGrafter"/>
</dbReference>
<dbReference type="AlphaFoldDB" id="D9QN68"/>
<dbReference type="SUPFAM" id="SSF53187">
    <property type="entry name" value="Zn-dependent exopeptidases"/>
    <property type="match status" value="1"/>
</dbReference>
<protein>
    <submittedName>
        <fullName evidence="9">Peptidase M14 carboxypeptidase A</fullName>
    </submittedName>
</protein>
<dbReference type="SUPFAM" id="SSF52317">
    <property type="entry name" value="Class I glutamine amidotransferase-like"/>
    <property type="match status" value="1"/>
</dbReference>
<dbReference type="PANTHER" id="PTHR11705">
    <property type="entry name" value="PROTEASE FAMILY M14 CARBOXYPEPTIDASE A,B"/>
    <property type="match status" value="1"/>
</dbReference>
<evidence type="ECO:0000256" key="4">
    <source>
        <dbReference type="ARBA" id="ARBA00022801"/>
    </source>
</evidence>
<dbReference type="Gene3D" id="3.40.50.880">
    <property type="match status" value="1"/>
</dbReference>
<gene>
    <name evidence="9" type="ordered locus">Bresu_0956</name>
</gene>
<keyword evidence="9" id="KW-0121">Carboxypeptidase</keyword>
<dbReference type="EMBL" id="CP002102">
    <property type="protein sequence ID" value="ADL00269.1"/>
    <property type="molecule type" value="Genomic_DNA"/>
</dbReference>
<dbReference type="PANTHER" id="PTHR11705:SF143">
    <property type="entry name" value="SLL0236 PROTEIN"/>
    <property type="match status" value="1"/>
</dbReference>
<dbReference type="Proteomes" id="UP000002696">
    <property type="component" value="Chromosome"/>
</dbReference>
<evidence type="ECO:0000256" key="2">
    <source>
        <dbReference type="ARBA" id="ARBA00005988"/>
    </source>
</evidence>
<evidence type="ECO:0000313" key="9">
    <source>
        <dbReference type="EMBL" id="ADL00269.1"/>
    </source>
</evidence>
<dbReference type="GO" id="GO:0006508">
    <property type="term" value="P:proteolysis"/>
    <property type="evidence" value="ECO:0007669"/>
    <property type="project" value="UniProtKB-KW"/>
</dbReference>
<dbReference type="BioCyc" id="BSUB633149:G1GM8-956-MONOMER"/>
<dbReference type="InterPro" id="IPR029062">
    <property type="entry name" value="Class_I_gatase-like"/>
</dbReference>
<evidence type="ECO:0000256" key="5">
    <source>
        <dbReference type="ARBA" id="ARBA00022833"/>
    </source>
</evidence>
<keyword evidence="10" id="KW-1185">Reference proteome</keyword>
<keyword evidence="5" id="KW-0862">Zinc</keyword>
<keyword evidence="4" id="KW-0378">Hydrolase</keyword>
<dbReference type="STRING" id="633149.Bresu_0956"/>
<dbReference type="HOGENOM" id="CLU_323582_0_0_5"/>
<keyword evidence="7" id="KW-0732">Signal</keyword>
<dbReference type="GO" id="GO:0004181">
    <property type="term" value="F:metallocarboxypeptidase activity"/>
    <property type="evidence" value="ECO:0007669"/>
    <property type="project" value="InterPro"/>
</dbReference>
<dbReference type="InParanoid" id="D9QN68"/>
<evidence type="ECO:0000256" key="6">
    <source>
        <dbReference type="ARBA" id="ARBA00023049"/>
    </source>
</evidence>
<feature type="chain" id="PRO_5003127130" evidence="7">
    <location>
        <begin position="26"/>
        <end position="893"/>
    </location>
</feature>
<evidence type="ECO:0000256" key="1">
    <source>
        <dbReference type="ARBA" id="ARBA00001947"/>
    </source>
</evidence>
<comment type="cofactor">
    <cofactor evidence="1">
        <name>Zn(2+)</name>
        <dbReference type="ChEBI" id="CHEBI:29105"/>
    </cofactor>
</comment>
<feature type="domain" description="Peptidase M14" evidence="8">
    <location>
        <begin position="69"/>
        <end position="385"/>
    </location>
</feature>
<keyword evidence="6" id="KW-0482">Metalloprotease</keyword>
<evidence type="ECO:0000313" key="10">
    <source>
        <dbReference type="Proteomes" id="UP000002696"/>
    </source>
</evidence>
<dbReference type="InterPro" id="IPR000834">
    <property type="entry name" value="Peptidase_M14"/>
</dbReference>
<dbReference type="SMART" id="SM00631">
    <property type="entry name" value="Zn_pept"/>
    <property type="match status" value="1"/>
</dbReference>